<evidence type="ECO:0000259" key="2">
    <source>
        <dbReference type="Pfam" id="PF08862"/>
    </source>
</evidence>
<evidence type="ECO:0000259" key="1">
    <source>
        <dbReference type="Pfam" id="PF08861"/>
    </source>
</evidence>
<protein>
    <submittedName>
        <fullName evidence="3">Uncharacterized protein DUF1829</fullName>
    </submittedName>
</protein>
<dbReference type="EMBL" id="SMBP01000013">
    <property type="protein sequence ID" value="TCU58389.1"/>
    <property type="molecule type" value="Genomic_DNA"/>
</dbReference>
<dbReference type="AlphaFoldDB" id="A0A4R3TB06"/>
<proteinExistence type="predicted"/>
<organism evidence="3 4">
    <name type="scientific">Longicatena caecimuris</name>
    <dbReference type="NCBI Taxonomy" id="1796635"/>
    <lineage>
        <taxon>Bacteria</taxon>
        <taxon>Bacillati</taxon>
        <taxon>Bacillota</taxon>
        <taxon>Erysipelotrichia</taxon>
        <taxon>Erysipelotrichales</taxon>
        <taxon>Erysipelotrichaceae</taxon>
        <taxon>Longicatena</taxon>
    </lineage>
</organism>
<evidence type="ECO:0000313" key="4">
    <source>
        <dbReference type="Proteomes" id="UP000295773"/>
    </source>
</evidence>
<reference evidence="3 4" key="1">
    <citation type="submission" date="2019-03" db="EMBL/GenBank/DDBJ databases">
        <title>Genomic Encyclopedia of Type Strains, Phase IV (KMG-IV): sequencing the most valuable type-strain genomes for metagenomic binning, comparative biology and taxonomic classification.</title>
        <authorList>
            <person name="Goeker M."/>
        </authorList>
    </citation>
    <scope>NUCLEOTIDE SEQUENCE [LARGE SCALE GENOMIC DNA]</scope>
    <source>
        <strain evidence="3 4">DSM 29481</strain>
    </source>
</reference>
<dbReference type="InterPro" id="IPR014960">
    <property type="entry name" value="DUF1828"/>
</dbReference>
<dbReference type="Pfam" id="PF08861">
    <property type="entry name" value="DUF1828"/>
    <property type="match status" value="1"/>
</dbReference>
<evidence type="ECO:0000313" key="3">
    <source>
        <dbReference type="EMBL" id="TCU58389.1"/>
    </source>
</evidence>
<feature type="domain" description="DUF1828" evidence="1">
    <location>
        <begin position="31"/>
        <end position="118"/>
    </location>
</feature>
<dbReference type="Proteomes" id="UP000295773">
    <property type="component" value="Unassembled WGS sequence"/>
</dbReference>
<name>A0A4R3TB06_9FIRM</name>
<dbReference type="RefSeq" id="WP_243642706.1">
    <property type="nucleotide sequence ID" value="NZ_JADPGE010000023.1"/>
</dbReference>
<gene>
    <name evidence="3" type="ORF">EDD61_11312</name>
</gene>
<dbReference type="Pfam" id="PF08862">
    <property type="entry name" value="DUF1829"/>
    <property type="match status" value="1"/>
</dbReference>
<dbReference type="InterPro" id="IPR014961">
    <property type="entry name" value="DUF1829"/>
</dbReference>
<sequence>MNINELINDYYNFIKNNIKVKEINGFHEITTPFLDHFNDYIQVYISINGDEITITDDSYTISNLRAGGLSFSEKRIILIEKICAQFGMKLEEDEIFARTSRDDFGAKLDAILQCIVKVDDLCYTSRENVANFFSEDVKEYFLKKELYFTENVSLVGKSGFPFCFDMSFQRTKLKPTRWVNIVNKASKTNCIATSFGWDDTAALRDENEQMFVIINDKNPIDKGVIDGFKNLNINPIYWSNIEESLDLFTN</sequence>
<accession>A0A4R3TB06</accession>
<comment type="caution">
    <text evidence="3">The sequence shown here is derived from an EMBL/GenBank/DDBJ whole genome shotgun (WGS) entry which is preliminary data.</text>
</comment>
<keyword evidence="4" id="KW-1185">Reference proteome</keyword>
<feature type="domain" description="DUF1829" evidence="2">
    <location>
        <begin position="156"/>
        <end position="240"/>
    </location>
</feature>